<accession>A0ABS1WJ31</accession>
<dbReference type="InterPro" id="IPR020568">
    <property type="entry name" value="Ribosomal_Su5_D2-typ_SF"/>
</dbReference>
<dbReference type="GO" id="GO:0016301">
    <property type="term" value="F:kinase activity"/>
    <property type="evidence" value="ECO:0007669"/>
    <property type="project" value="UniProtKB-KW"/>
</dbReference>
<proteinExistence type="predicted"/>
<sequence length="301" mass="33885">MQTFYSHGKLLLTAEYVVLDGAKALAVPTIFGQYLTVETITEPEIIWTSIDNNNKVWFDTSFLIEKLNSPLQSKDDILIRLHQILNAAKQLNPDFLNSNTGYKITTSLEFPKNWGLGTSSTLINNIAQWAKVDAYNLLERSFGGSGYDIACAKYDSAITYQIKNSKPTAQLINFRPSFSDQLYFIHLNTKQNSREGIAHYKANRTNLTKTIEEVNQITTSILNCMSLKEFTTLIDRHEAVIAKVTNQNTVKNSLFKDFNGSIKSLGAWGGDFILAASKTNPTDYFKAKGYTTILKYNEMVL</sequence>
<dbReference type="SUPFAM" id="SSF54211">
    <property type="entry name" value="Ribosomal protein S5 domain 2-like"/>
    <property type="match status" value="1"/>
</dbReference>
<protein>
    <submittedName>
        <fullName evidence="1">GHMP kinase</fullName>
    </submittedName>
</protein>
<evidence type="ECO:0000313" key="1">
    <source>
        <dbReference type="EMBL" id="MBL7559073.1"/>
    </source>
</evidence>
<keyword evidence="1" id="KW-0418">Kinase</keyword>
<gene>
    <name evidence="1" type="ORF">JAO71_04585</name>
</gene>
<keyword evidence="2" id="KW-1185">Reference proteome</keyword>
<dbReference type="Proteomes" id="UP000605013">
    <property type="component" value="Unassembled WGS sequence"/>
</dbReference>
<organism evidence="1 2">
    <name type="scientific">Olleya sediminilitoris</name>
    <dbReference type="NCBI Taxonomy" id="2795739"/>
    <lineage>
        <taxon>Bacteria</taxon>
        <taxon>Pseudomonadati</taxon>
        <taxon>Bacteroidota</taxon>
        <taxon>Flavobacteriia</taxon>
        <taxon>Flavobacteriales</taxon>
        <taxon>Flavobacteriaceae</taxon>
    </lineage>
</organism>
<dbReference type="NCBIfam" id="NF040656">
    <property type="entry name" value="GHMP_GYDIA"/>
    <property type="match status" value="1"/>
</dbReference>
<reference evidence="1 2" key="1">
    <citation type="submission" date="2020-12" db="EMBL/GenBank/DDBJ databases">
        <title>Olleya sediminilitoris sp. nov., isolated from a tidal flat.</title>
        <authorList>
            <person name="Park S."/>
            <person name="Yoon J.-H."/>
        </authorList>
    </citation>
    <scope>NUCLEOTIDE SEQUENCE [LARGE SCALE GENOMIC DNA]</scope>
    <source>
        <strain evidence="1 2">YSTF-M6</strain>
    </source>
</reference>
<keyword evidence="1" id="KW-0808">Transferase</keyword>
<dbReference type="InterPro" id="IPR047765">
    <property type="entry name" value="GHMP_GYDIA-like"/>
</dbReference>
<dbReference type="Gene3D" id="3.30.230.10">
    <property type="match status" value="1"/>
</dbReference>
<name>A0ABS1WJ31_9FLAO</name>
<comment type="caution">
    <text evidence="1">The sequence shown here is derived from an EMBL/GenBank/DDBJ whole genome shotgun (WGS) entry which is preliminary data.</text>
</comment>
<evidence type="ECO:0000313" key="2">
    <source>
        <dbReference type="Proteomes" id="UP000605013"/>
    </source>
</evidence>
<dbReference type="EMBL" id="JAEMEF010000003">
    <property type="protein sequence ID" value="MBL7559073.1"/>
    <property type="molecule type" value="Genomic_DNA"/>
</dbReference>
<dbReference type="InterPro" id="IPR014721">
    <property type="entry name" value="Ribsml_uS5_D2-typ_fold_subgr"/>
</dbReference>
<dbReference type="RefSeq" id="WP_202999219.1">
    <property type="nucleotide sequence ID" value="NZ_JAEMEF010000003.1"/>
</dbReference>